<dbReference type="EMBL" id="CP049806">
    <property type="protein sequence ID" value="QIT17905.1"/>
    <property type="molecule type" value="Genomic_DNA"/>
</dbReference>
<proteinExistence type="predicted"/>
<evidence type="ECO:0000256" key="1">
    <source>
        <dbReference type="SAM" id="SignalP"/>
    </source>
</evidence>
<dbReference type="Proteomes" id="UP000501692">
    <property type="component" value="Chromosome"/>
</dbReference>
<organism evidence="2 3">
    <name type="scientific">Acinetobacter pittii</name>
    <name type="common">Acinetobacter genomosp. 3</name>
    <dbReference type="NCBI Taxonomy" id="48296"/>
    <lineage>
        <taxon>Bacteria</taxon>
        <taxon>Pseudomonadati</taxon>
        <taxon>Pseudomonadota</taxon>
        <taxon>Gammaproteobacteria</taxon>
        <taxon>Moraxellales</taxon>
        <taxon>Moraxellaceae</taxon>
        <taxon>Acinetobacter</taxon>
        <taxon>Acinetobacter calcoaceticus/baumannii complex</taxon>
    </lineage>
</organism>
<feature type="signal peptide" evidence="1">
    <location>
        <begin position="1"/>
        <end position="18"/>
    </location>
</feature>
<name>A0A6H0FU73_ACIPI</name>
<feature type="chain" id="PRO_5026045171" evidence="1">
    <location>
        <begin position="19"/>
        <end position="122"/>
    </location>
</feature>
<gene>
    <name evidence="2" type="ORF">G8E09_09375</name>
</gene>
<evidence type="ECO:0000313" key="2">
    <source>
        <dbReference type="EMBL" id="QIT17905.1"/>
    </source>
</evidence>
<dbReference type="AlphaFoldDB" id="A0A6H0FU73"/>
<sequence>MKRYLLLTCIMASNSCMAYSDTSSLQTSCENISVQAVKVMERRQAGVTLSQEKEALRKFMGIRKYNSERVKSAFETVMNKILIEVYKENIKENDFENEMMTSRFRQKIFNKCLSGELIDESI</sequence>
<dbReference type="RefSeq" id="WP_167563554.1">
    <property type="nucleotide sequence ID" value="NZ_CP049806.1"/>
</dbReference>
<accession>A0A6H0FU73</accession>
<keyword evidence="1" id="KW-0732">Signal</keyword>
<protein>
    <submittedName>
        <fullName evidence="2">Uncharacterized protein</fullName>
    </submittedName>
</protein>
<reference evidence="2 3" key="1">
    <citation type="submission" date="2020-03" db="EMBL/GenBank/DDBJ databases">
        <authorList>
            <person name="Zhang L."/>
            <person name="Han X."/>
            <person name="Chen Y."/>
            <person name="Yu Y."/>
        </authorList>
    </citation>
    <scope>NUCLEOTIDE SEQUENCE [LARGE SCALE GENOMIC DNA]</scope>
    <source>
        <strain evidence="2 3">A1254</strain>
    </source>
</reference>
<evidence type="ECO:0000313" key="3">
    <source>
        <dbReference type="Proteomes" id="UP000501692"/>
    </source>
</evidence>